<accession>A0A7X1KC43</accession>
<dbReference type="RefSeq" id="WP_185683249.1">
    <property type="nucleotide sequence ID" value="NZ_JACLAU010000010.1"/>
</dbReference>
<evidence type="ECO:0000259" key="8">
    <source>
        <dbReference type="Pfam" id="PF04389"/>
    </source>
</evidence>
<dbReference type="GO" id="GO:0004177">
    <property type="term" value="F:aminopeptidase activity"/>
    <property type="evidence" value="ECO:0007669"/>
    <property type="project" value="UniProtKB-KW"/>
</dbReference>
<keyword evidence="4 7" id="KW-0732">Signal</keyword>
<dbReference type="Gene3D" id="3.40.630.10">
    <property type="entry name" value="Zn peptidases"/>
    <property type="match status" value="1"/>
</dbReference>
<dbReference type="AlphaFoldDB" id="A0A7X1KC43"/>
<sequence length="565" mass="60328">MPLSRSALGSVALTALALAALSSPVAAKTPTRSGTRTAVRAAPAVDVPLMRSVISALAADNMEGRGPATPAEPRVLDYIIAQFKAAGLKPGNKGQWLQDVPTVSITGSRFSPLTVTGGKETLSFAPVKDFVAFSYRAVPETAISDAELVFVGYGIRAPQLGWDDYAGIDMKGKIAVVLVNDPDFAASDEHGLFKGRRMTWYGRWPYKYEEAARQGARGVLIVHDTYPAAYGWNVIESTSTRNFIQTPNKGMDQTEANGWIQKATAEKIFAAAGQDFAALSAAAAKPGFKAVPLGLKASYSFANDVRTSVSHNVIGLLPGRTAPNEVVLYSAHWDHLGRCKPDATGDNICNGAVDNATGVAGIIALARAQAQAGPARRSQAFIALTLEESGLLGSEYYAANPVFPLARTVGGVNLDGLAPGGRSRDMTMSGGDKSDLNALFRKHLAALGLKESPESNPERGGYYRSDHFSLAKRGVPVYSFGRGEDLEVGGKAAGQAAAEDYTRNRYHQPNDHYSPAWDMSGIAQEVDFAYRLGRELADGTMWPNWLPNDEFRAVRDASRAATRAK</sequence>
<dbReference type="InterPro" id="IPR045175">
    <property type="entry name" value="M28_fam"/>
</dbReference>
<feature type="domain" description="Peptidase M28" evidence="8">
    <location>
        <begin position="312"/>
        <end position="517"/>
    </location>
</feature>
<dbReference type="Pfam" id="PF04389">
    <property type="entry name" value="Peptidase_M28"/>
    <property type="match status" value="1"/>
</dbReference>
<protein>
    <submittedName>
        <fullName evidence="9">M28 family peptidase</fullName>
    </submittedName>
</protein>
<dbReference type="CDD" id="cd04821">
    <property type="entry name" value="PA_M28_1_2"/>
    <property type="match status" value="1"/>
</dbReference>
<gene>
    <name evidence="9" type="ORF">H7F49_08955</name>
</gene>
<proteinExistence type="predicted"/>
<dbReference type="GO" id="GO:0008235">
    <property type="term" value="F:metalloexopeptidase activity"/>
    <property type="evidence" value="ECO:0007669"/>
    <property type="project" value="InterPro"/>
</dbReference>
<dbReference type="GO" id="GO:0006508">
    <property type="term" value="P:proteolysis"/>
    <property type="evidence" value="ECO:0007669"/>
    <property type="project" value="UniProtKB-KW"/>
</dbReference>
<keyword evidence="5" id="KW-0378">Hydrolase</keyword>
<dbReference type="InterPro" id="IPR046450">
    <property type="entry name" value="PA_dom_sf"/>
</dbReference>
<evidence type="ECO:0000313" key="9">
    <source>
        <dbReference type="EMBL" id="MBC2651830.1"/>
    </source>
</evidence>
<keyword evidence="6" id="KW-0862">Zinc</keyword>
<evidence type="ECO:0000256" key="6">
    <source>
        <dbReference type="ARBA" id="ARBA00022833"/>
    </source>
</evidence>
<reference evidence="9 10" key="1">
    <citation type="submission" date="2020-08" db="EMBL/GenBank/DDBJ databases">
        <title>The genome sequence of Novosphingobium flavum 4Y4.</title>
        <authorList>
            <person name="Liu Y."/>
        </authorList>
    </citation>
    <scope>NUCLEOTIDE SEQUENCE [LARGE SCALE GENOMIC DNA]</scope>
    <source>
        <strain evidence="9 10">4Y4</strain>
    </source>
</reference>
<evidence type="ECO:0000256" key="1">
    <source>
        <dbReference type="ARBA" id="ARBA00022438"/>
    </source>
</evidence>
<keyword evidence="10" id="KW-1185">Reference proteome</keyword>
<name>A0A7X1KC43_9SPHN</name>
<dbReference type="GO" id="GO:0046872">
    <property type="term" value="F:metal ion binding"/>
    <property type="evidence" value="ECO:0007669"/>
    <property type="project" value="UniProtKB-KW"/>
</dbReference>
<evidence type="ECO:0000256" key="5">
    <source>
        <dbReference type="ARBA" id="ARBA00022801"/>
    </source>
</evidence>
<keyword evidence="2" id="KW-0645">Protease</keyword>
<dbReference type="PANTHER" id="PTHR12147">
    <property type="entry name" value="METALLOPEPTIDASE M28 FAMILY MEMBER"/>
    <property type="match status" value="1"/>
</dbReference>
<dbReference type="Proteomes" id="UP000520156">
    <property type="component" value="Unassembled WGS sequence"/>
</dbReference>
<evidence type="ECO:0000256" key="7">
    <source>
        <dbReference type="SAM" id="SignalP"/>
    </source>
</evidence>
<evidence type="ECO:0000313" key="10">
    <source>
        <dbReference type="Proteomes" id="UP000520156"/>
    </source>
</evidence>
<organism evidence="9 10">
    <name type="scientific">Novosphingobium aerophilum</name>
    <dbReference type="NCBI Taxonomy" id="2839843"/>
    <lineage>
        <taxon>Bacteria</taxon>
        <taxon>Pseudomonadati</taxon>
        <taxon>Pseudomonadota</taxon>
        <taxon>Alphaproteobacteria</taxon>
        <taxon>Sphingomonadales</taxon>
        <taxon>Sphingomonadaceae</taxon>
        <taxon>Novosphingobium</taxon>
    </lineage>
</organism>
<comment type="caution">
    <text evidence="9">The sequence shown here is derived from an EMBL/GenBank/DDBJ whole genome shotgun (WGS) entry which is preliminary data.</text>
</comment>
<evidence type="ECO:0000256" key="4">
    <source>
        <dbReference type="ARBA" id="ARBA00022729"/>
    </source>
</evidence>
<dbReference type="FunFam" id="3.40.630.10:FF:000088">
    <property type="entry name" value="Peptidase M20"/>
    <property type="match status" value="1"/>
</dbReference>
<dbReference type="PANTHER" id="PTHR12147:SF56">
    <property type="entry name" value="AMINOPEPTIDASE YDR415C-RELATED"/>
    <property type="match status" value="1"/>
</dbReference>
<evidence type="ECO:0000256" key="2">
    <source>
        <dbReference type="ARBA" id="ARBA00022670"/>
    </source>
</evidence>
<dbReference type="EMBL" id="JACLAU010000010">
    <property type="protein sequence ID" value="MBC2651830.1"/>
    <property type="molecule type" value="Genomic_DNA"/>
</dbReference>
<dbReference type="SUPFAM" id="SSF53187">
    <property type="entry name" value="Zn-dependent exopeptidases"/>
    <property type="match status" value="1"/>
</dbReference>
<dbReference type="SUPFAM" id="SSF52025">
    <property type="entry name" value="PA domain"/>
    <property type="match status" value="1"/>
</dbReference>
<feature type="chain" id="PRO_5031451317" evidence="7">
    <location>
        <begin position="28"/>
        <end position="565"/>
    </location>
</feature>
<dbReference type="InterPro" id="IPR007484">
    <property type="entry name" value="Peptidase_M28"/>
</dbReference>
<feature type="signal peptide" evidence="7">
    <location>
        <begin position="1"/>
        <end position="27"/>
    </location>
</feature>
<keyword evidence="3" id="KW-0479">Metal-binding</keyword>
<keyword evidence="1" id="KW-0031">Aminopeptidase</keyword>
<dbReference type="Gene3D" id="3.50.30.30">
    <property type="match status" value="1"/>
</dbReference>
<evidence type="ECO:0000256" key="3">
    <source>
        <dbReference type="ARBA" id="ARBA00022723"/>
    </source>
</evidence>